<feature type="transmembrane region" description="Helical" evidence="1">
    <location>
        <begin position="47"/>
        <end position="68"/>
    </location>
</feature>
<dbReference type="Proteomes" id="UP000199417">
    <property type="component" value="Unassembled WGS sequence"/>
</dbReference>
<evidence type="ECO:0000256" key="1">
    <source>
        <dbReference type="SAM" id="Phobius"/>
    </source>
</evidence>
<evidence type="ECO:0000313" key="3">
    <source>
        <dbReference type="Proteomes" id="UP000199417"/>
    </source>
</evidence>
<keyword evidence="1" id="KW-0472">Membrane</keyword>
<proteinExistence type="predicted"/>
<feature type="transmembrane region" description="Helical" evidence="1">
    <location>
        <begin position="80"/>
        <end position="99"/>
    </location>
</feature>
<evidence type="ECO:0000313" key="2">
    <source>
        <dbReference type="EMBL" id="SDC76622.1"/>
    </source>
</evidence>
<feature type="transmembrane region" description="Helical" evidence="1">
    <location>
        <begin position="224"/>
        <end position="245"/>
    </location>
</feature>
<keyword evidence="3" id="KW-1185">Reference proteome</keyword>
<feature type="transmembrane region" description="Helical" evidence="1">
    <location>
        <begin position="312"/>
        <end position="330"/>
    </location>
</feature>
<feature type="transmembrane region" description="Helical" evidence="1">
    <location>
        <begin position="257"/>
        <end position="276"/>
    </location>
</feature>
<sequence>MSPAASEHDYDHAALARFELFLFAAVATVLITRAYLAATGYPQIGGGALHIAHVLWGGLLMAGALVGVQISQGSRARVRAALVGGIGFGLFIDEIGKFVTADVDYFFQPAIAIMYVVFVLFYLVVRELLLRRPLTDRKRLAVGFGALSDLALGQLDEVRYRSALRVVDGVRDPKFTDLAGLVHAGLTSQTPPTRGLESRITHARDALTRRSTAVLSHWLVRRTVLALFVLQAAASVVGVVVSLVVDSTYETDDVADLMVQLSSAVTVVLIVAGVWFLFRGPYLRSLRLLRASIVVNLLVTQVFLFAENQLGALTGFALSLFLLAVLRTAIRTEEGAVSAVAPESSASTADTPA</sequence>
<feature type="transmembrane region" description="Helical" evidence="1">
    <location>
        <begin position="288"/>
        <end position="306"/>
    </location>
</feature>
<dbReference type="RefSeq" id="WP_072842937.1">
    <property type="nucleotide sequence ID" value="NZ_FNAB01000001.1"/>
</dbReference>
<feature type="transmembrane region" description="Helical" evidence="1">
    <location>
        <begin position="105"/>
        <end position="125"/>
    </location>
</feature>
<protein>
    <submittedName>
        <fullName evidence="2">Uncharacterized protein</fullName>
    </submittedName>
</protein>
<accession>A0A1G6P8R1</accession>
<dbReference type="AlphaFoldDB" id="A0A1G6P8R1"/>
<gene>
    <name evidence="2" type="ORF">SAMN05444580_101827</name>
</gene>
<organism evidence="2 3">
    <name type="scientific">Rhodococcus tukisamuensis</name>
    <dbReference type="NCBI Taxonomy" id="168276"/>
    <lineage>
        <taxon>Bacteria</taxon>
        <taxon>Bacillati</taxon>
        <taxon>Actinomycetota</taxon>
        <taxon>Actinomycetes</taxon>
        <taxon>Mycobacteriales</taxon>
        <taxon>Nocardiaceae</taxon>
        <taxon>Rhodococcus</taxon>
    </lineage>
</organism>
<reference evidence="2 3" key="1">
    <citation type="submission" date="2016-10" db="EMBL/GenBank/DDBJ databases">
        <authorList>
            <person name="de Groot N.N."/>
        </authorList>
    </citation>
    <scope>NUCLEOTIDE SEQUENCE [LARGE SCALE GENOMIC DNA]</scope>
    <source>
        <strain evidence="2 3">JCM 11308</strain>
    </source>
</reference>
<dbReference type="EMBL" id="FNAB01000001">
    <property type="protein sequence ID" value="SDC76622.1"/>
    <property type="molecule type" value="Genomic_DNA"/>
</dbReference>
<keyword evidence="1" id="KW-0812">Transmembrane</keyword>
<feature type="transmembrane region" description="Helical" evidence="1">
    <location>
        <begin position="20"/>
        <end position="41"/>
    </location>
</feature>
<keyword evidence="1" id="KW-1133">Transmembrane helix</keyword>
<dbReference type="STRING" id="168276.SAMN05444580_101827"/>
<name>A0A1G6P8R1_9NOCA</name>